<feature type="region of interest" description="Disordered" evidence="1">
    <location>
        <begin position="190"/>
        <end position="221"/>
    </location>
</feature>
<dbReference type="RefSeq" id="WP_188976737.1">
    <property type="nucleotide sequence ID" value="NZ_BMPD01000002.1"/>
</dbReference>
<feature type="region of interest" description="Disordered" evidence="1">
    <location>
        <begin position="121"/>
        <end position="155"/>
    </location>
</feature>
<feature type="region of interest" description="Disordered" evidence="1">
    <location>
        <begin position="47"/>
        <end position="76"/>
    </location>
</feature>
<feature type="region of interest" description="Disordered" evidence="1">
    <location>
        <begin position="1"/>
        <end position="21"/>
    </location>
</feature>
<reference evidence="2" key="1">
    <citation type="journal article" date="2014" name="Int. J. Syst. Evol. Microbiol.">
        <title>Complete genome sequence of Corynebacterium casei LMG S-19264T (=DSM 44701T), isolated from a smear-ripened cheese.</title>
        <authorList>
            <consortium name="US DOE Joint Genome Institute (JGI-PGF)"/>
            <person name="Walter F."/>
            <person name="Albersmeier A."/>
            <person name="Kalinowski J."/>
            <person name="Ruckert C."/>
        </authorList>
    </citation>
    <scope>NUCLEOTIDE SEQUENCE</scope>
    <source>
        <strain evidence="2">JCM 19018</strain>
    </source>
</reference>
<evidence type="ECO:0000313" key="2">
    <source>
        <dbReference type="EMBL" id="GGK63593.1"/>
    </source>
</evidence>
<evidence type="ECO:0000313" key="3">
    <source>
        <dbReference type="Proteomes" id="UP000614221"/>
    </source>
</evidence>
<feature type="compositionally biased region" description="Basic and acidic residues" evidence="1">
    <location>
        <begin position="128"/>
        <end position="143"/>
    </location>
</feature>
<dbReference type="EMBL" id="BMPD01000002">
    <property type="protein sequence ID" value="GGK63593.1"/>
    <property type="molecule type" value="Genomic_DNA"/>
</dbReference>
<dbReference type="OrthoDB" id="271889at2157"/>
<organism evidence="2 3">
    <name type="scientific">Haloarcula sebkhae</name>
    <dbReference type="NCBI Taxonomy" id="932660"/>
    <lineage>
        <taxon>Archaea</taxon>
        <taxon>Methanobacteriati</taxon>
        <taxon>Methanobacteriota</taxon>
        <taxon>Stenosarchaea group</taxon>
        <taxon>Halobacteria</taxon>
        <taxon>Halobacteriales</taxon>
        <taxon>Haloarculaceae</taxon>
        <taxon>Haloarcula</taxon>
    </lineage>
</organism>
<name>A0A830F0H7_9EURY</name>
<dbReference type="Proteomes" id="UP000614221">
    <property type="component" value="Unassembled WGS sequence"/>
</dbReference>
<feature type="compositionally biased region" description="Basic and acidic residues" evidence="1">
    <location>
        <begin position="353"/>
        <end position="364"/>
    </location>
</feature>
<sequence>MTERIEYGSKDAADAARERHPEYLCTDDDRRLKTVAWAESGTPEWVLEQERLEAADSRDDGGDDGGQVPLSDTEREGIDFFDGRANVLHARSVKGIAQSEGVEDWVSYYDPTLTVDEHREVMQQAGRESGKRSADETADEKAARAARSAQSNQCDHARGHCLNGDPEACEFLQETCQMSLDDVMNDVLARNEPDRRPDPEQPDAPADPDPTELTGKQKGALQRSWDGYKAAMADVEEALEQLANNWVQAQRAARAINAIRGTVGQTPLHFERLETEQAALMDLTREMAADCHECHADHSEHSHEVTDGPREELPNAVVNGAADTPVGTGDEAEILETDDQRTLSGDRADDQARLAGGERGERAQGEVVEAVEENPGGLRSDERADSGGSGKTEQQIPDEFAVAEGGQNTL</sequence>
<accession>A0A830F0H7</accession>
<evidence type="ECO:0000256" key="1">
    <source>
        <dbReference type="SAM" id="MobiDB-lite"/>
    </source>
</evidence>
<comment type="caution">
    <text evidence="2">The sequence shown here is derived from an EMBL/GenBank/DDBJ whole genome shotgun (WGS) entry which is preliminary data.</text>
</comment>
<feature type="compositionally biased region" description="Basic and acidic residues" evidence="1">
    <location>
        <begin position="48"/>
        <end position="60"/>
    </location>
</feature>
<feature type="compositionally biased region" description="Basic and acidic residues" evidence="1">
    <location>
        <begin position="190"/>
        <end position="199"/>
    </location>
</feature>
<feature type="region of interest" description="Disordered" evidence="1">
    <location>
        <begin position="353"/>
        <end position="410"/>
    </location>
</feature>
<reference evidence="2" key="2">
    <citation type="submission" date="2020-09" db="EMBL/GenBank/DDBJ databases">
        <authorList>
            <person name="Sun Q."/>
            <person name="Ohkuma M."/>
        </authorList>
    </citation>
    <scope>NUCLEOTIDE SEQUENCE</scope>
    <source>
        <strain evidence="2">JCM 19018</strain>
    </source>
</reference>
<gene>
    <name evidence="2" type="ORF">GCM10009067_14950</name>
</gene>
<protein>
    <submittedName>
        <fullName evidence="2">Uncharacterized protein</fullName>
    </submittedName>
</protein>
<proteinExistence type="predicted"/>
<dbReference type="AlphaFoldDB" id="A0A830F0H7"/>